<dbReference type="AlphaFoldDB" id="A0A3E2BJP3"/>
<organism evidence="1 2">
    <name type="scientific">Candidatus Saccharicenans subterraneus</name>
    <dbReference type="NCBI Taxonomy" id="2508984"/>
    <lineage>
        <taxon>Bacteria</taxon>
        <taxon>Candidatus Aminicenantota</taxon>
        <taxon>Candidatus Aminicenantia</taxon>
        <taxon>Candidatus Aminicenantales</taxon>
        <taxon>Candidatus Saccharicenantaceae</taxon>
        <taxon>Candidatus Saccharicenans</taxon>
    </lineage>
</organism>
<protein>
    <submittedName>
        <fullName evidence="1">Uncharacterized protein</fullName>
    </submittedName>
</protein>
<sequence length="41" mass="4354">MGLATGAGFVNSLVQKIRPFIQGQSITKPLPYAPLPLDARS</sequence>
<evidence type="ECO:0000313" key="2">
    <source>
        <dbReference type="Proteomes" id="UP000257323"/>
    </source>
</evidence>
<reference evidence="1 2" key="1">
    <citation type="submission" date="2018-08" db="EMBL/GenBank/DDBJ databases">
        <title>Genome analysis of the thermophilic bacterium of the candidate phylum Aminicenantes from deep subsurface aquifer revealed its physiology and ecological role.</title>
        <authorList>
            <person name="Kadnikov V.V."/>
            <person name="Mardanov A.V."/>
            <person name="Beletsky A.V."/>
            <person name="Karnachuk O.V."/>
            <person name="Ravin N.V."/>
        </authorList>
    </citation>
    <scope>NUCLEOTIDE SEQUENCE [LARGE SCALE GENOMIC DNA]</scope>
    <source>
        <strain evidence="1">BY38</strain>
    </source>
</reference>
<gene>
    <name evidence="1" type="ORF">OP8BY_1163</name>
</gene>
<dbReference type="Proteomes" id="UP000257323">
    <property type="component" value="Unassembled WGS sequence"/>
</dbReference>
<accession>A0A3E2BJP3</accession>
<proteinExistence type="predicted"/>
<dbReference type="EMBL" id="QUAH01000015">
    <property type="protein sequence ID" value="RFT14963.1"/>
    <property type="molecule type" value="Genomic_DNA"/>
</dbReference>
<evidence type="ECO:0000313" key="1">
    <source>
        <dbReference type="EMBL" id="RFT14963.1"/>
    </source>
</evidence>
<name>A0A3E2BJP3_9BACT</name>
<comment type="caution">
    <text evidence="1">The sequence shown here is derived from an EMBL/GenBank/DDBJ whole genome shotgun (WGS) entry which is preliminary data.</text>
</comment>